<feature type="region of interest" description="Disordered" evidence="1">
    <location>
        <begin position="86"/>
        <end position="105"/>
    </location>
</feature>
<reference evidence="2 3" key="1">
    <citation type="submission" date="2020-03" db="EMBL/GenBank/DDBJ databases">
        <title>Genomic Encyclopedia of Type Strains, Phase IV (KMG-IV): sequencing the most valuable type-strain genomes for metagenomic binning, comparative biology and taxonomic classification.</title>
        <authorList>
            <person name="Goeker M."/>
        </authorList>
    </citation>
    <scope>NUCLEOTIDE SEQUENCE [LARGE SCALE GENOMIC DNA]</scope>
    <source>
        <strain evidence="2 3">DSM 21299</strain>
    </source>
</reference>
<dbReference type="Proteomes" id="UP000576821">
    <property type="component" value="Unassembled WGS sequence"/>
</dbReference>
<proteinExistence type="predicted"/>
<evidence type="ECO:0000256" key="1">
    <source>
        <dbReference type="SAM" id="MobiDB-lite"/>
    </source>
</evidence>
<dbReference type="EMBL" id="JAASQR010000002">
    <property type="protein sequence ID" value="NIJ16327.1"/>
    <property type="molecule type" value="Genomic_DNA"/>
</dbReference>
<keyword evidence="3" id="KW-1185">Reference proteome</keyword>
<organism evidence="2 3">
    <name type="scientific">Sphingobium vermicomposti</name>
    <dbReference type="NCBI Taxonomy" id="529005"/>
    <lineage>
        <taxon>Bacteria</taxon>
        <taxon>Pseudomonadati</taxon>
        <taxon>Pseudomonadota</taxon>
        <taxon>Alphaproteobacteria</taxon>
        <taxon>Sphingomonadales</taxon>
        <taxon>Sphingomonadaceae</taxon>
        <taxon>Sphingobium</taxon>
    </lineage>
</organism>
<dbReference type="RefSeq" id="WP_167302972.1">
    <property type="nucleotide sequence ID" value="NZ_JAASQR010000002.1"/>
</dbReference>
<comment type="caution">
    <text evidence="2">The sequence shown here is derived from an EMBL/GenBank/DDBJ whole genome shotgun (WGS) entry which is preliminary data.</text>
</comment>
<name>A0A846M2E4_9SPHN</name>
<dbReference type="AlphaFoldDB" id="A0A846M2E4"/>
<sequence>MPSEGDDTIDPRQLADAVRYIALRHRVDDGPLEILAEEVVHDRFRTRVTLNEEKRRDCIIEICRQVRLLLASGSVIDAIDEASIESFPASDPPAWIGRKPSEGRR</sequence>
<protein>
    <submittedName>
        <fullName evidence="2">Uncharacterized protein</fullName>
    </submittedName>
</protein>
<gene>
    <name evidence="2" type="ORF">FHS54_001293</name>
</gene>
<evidence type="ECO:0000313" key="2">
    <source>
        <dbReference type="EMBL" id="NIJ16327.1"/>
    </source>
</evidence>
<accession>A0A846M2E4</accession>
<evidence type="ECO:0000313" key="3">
    <source>
        <dbReference type="Proteomes" id="UP000576821"/>
    </source>
</evidence>